<dbReference type="SUPFAM" id="SSF51717">
    <property type="entry name" value="Dihydropteroate synthetase-like"/>
    <property type="match status" value="1"/>
</dbReference>
<dbReference type="InterPro" id="IPR000489">
    <property type="entry name" value="Pterin-binding_dom"/>
</dbReference>
<dbReference type="GO" id="GO:0046872">
    <property type="term" value="F:metal ion binding"/>
    <property type="evidence" value="ECO:0007669"/>
    <property type="project" value="UniProtKB-KW"/>
</dbReference>
<dbReference type="PANTHER" id="PTHR20941:SF1">
    <property type="entry name" value="FOLIC ACID SYNTHESIS PROTEIN FOL1"/>
    <property type="match status" value="1"/>
</dbReference>
<comment type="function">
    <text evidence="9">Catalyzes the condensation of para-aminobenzoate (pABA) with 6-hydroxymethyl-7,8-dihydropterin diphosphate (DHPt-PP) to form 7,8-dihydropteroate (H2Pte), the immediate precursor of folate derivatives.</text>
</comment>
<dbReference type="OrthoDB" id="9811744at2"/>
<evidence type="ECO:0000259" key="10">
    <source>
        <dbReference type="PROSITE" id="PS50972"/>
    </source>
</evidence>
<evidence type="ECO:0000256" key="6">
    <source>
        <dbReference type="ARBA" id="ARBA00022723"/>
    </source>
</evidence>
<dbReference type="CDD" id="cd00739">
    <property type="entry name" value="DHPS"/>
    <property type="match status" value="1"/>
</dbReference>
<dbReference type="InterPro" id="IPR011005">
    <property type="entry name" value="Dihydropteroate_synth-like_sf"/>
</dbReference>
<gene>
    <name evidence="11" type="primary">folP</name>
    <name evidence="11" type="ORF">DC487_05935</name>
</gene>
<dbReference type="GO" id="GO:0046656">
    <property type="term" value="P:folic acid biosynthetic process"/>
    <property type="evidence" value="ECO:0007669"/>
    <property type="project" value="UniProtKB-KW"/>
</dbReference>
<dbReference type="Proteomes" id="UP000245627">
    <property type="component" value="Unassembled WGS sequence"/>
</dbReference>
<dbReference type="RefSeq" id="WP_116775061.1">
    <property type="nucleotide sequence ID" value="NZ_QDKG01000002.1"/>
</dbReference>
<dbReference type="PROSITE" id="PS00793">
    <property type="entry name" value="DHPS_2"/>
    <property type="match status" value="1"/>
</dbReference>
<dbReference type="PANTHER" id="PTHR20941">
    <property type="entry name" value="FOLATE SYNTHESIS PROTEINS"/>
    <property type="match status" value="1"/>
</dbReference>
<dbReference type="AlphaFoldDB" id="A0A2T8HJ61"/>
<evidence type="ECO:0000256" key="2">
    <source>
        <dbReference type="ARBA" id="ARBA00001946"/>
    </source>
</evidence>
<proteinExistence type="inferred from homology"/>
<dbReference type="EC" id="2.5.1.15" evidence="4 9"/>
<comment type="similarity">
    <text evidence="9">Belongs to the DHPS family.</text>
</comment>
<keyword evidence="12" id="KW-1185">Reference proteome</keyword>
<evidence type="ECO:0000256" key="7">
    <source>
        <dbReference type="ARBA" id="ARBA00022842"/>
    </source>
</evidence>
<dbReference type="Gene3D" id="3.20.20.20">
    <property type="entry name" value="Dihydropteroate synthase-like"/>
    <property type="match status" value="1"/>
</dbReference>
<dbReference type="InterPro" id="IPR045031">
    <property type="entry name" value="DHP_synth-like"/>
</dbReference>
<dbReference type="EMBL" id="QDKG01000002">
    <property type="protein sequence ID" value="PVH25488.1"/>
    <property type="molecule type" value="Genomic_DNA"/>
</dbReference>
<keyword evidence="5 9" id="KW-0808">Transferase</keyword>
<dbReference type="Pfam" id="PF00809">
    <property type="entry name" value="Pterin_bind"/>
    <property type="match status" value="1"/>
</dbReference>
<evidence type="ECO:0000256" key="4">
    <source>
        <dbReference type="ARBA" id="ARBA00012458"/>
    </source>
</evidence>
<feature type="domain" description="Pterin-binding" evidence="10">
    <location>
        <begin position="24"/>
        <end position="276"/>
    </location>
</feature>
<evidence type="ECO:0000256" key="8">
    <source>
        <dbReference type="ARBA" id="ARBA00022909"/>
    </source>
</evidence>
<dbReference type="PROSITE" id="PS00792">
    <property type="entry name" value="DHPS_1"/>
    <property type="match status" value="1"/>
</dbReference>
<name>A0A2T8HJ61_9SPHI</name>
<evidence type="ECO:0000256" key="1">
    <source>
        <dbReference type="ARBA" id="ARBA00000012"/>
    </source>
</evidence>
<evidence type="ECO:0000256" key="9">
    <source>
        <dbReference type="RuleBase" id="RU361205"/>
    </source>
</evidence>
<evidence type="ECO:0000313" key="11">
    <source>
        <dbReference type="EMBL" id="PVH25488.1"/>
    </source>
</evidence>
<dbReference type="GO" id="GO:0005829">
    <property type="term" value="C:cytosol"/>
    <property type="evidence" value="ECO:0007669"/>
    <property type="project" value="TreeGrafter"/>
</dbReference>
<comment type="cofactor">
    <cofactor evidence="2 9">
        <name>Mg(2+)</name>
        <dbReference type="ChEBI" id="CHEBI:18420"/>
    </cofactor>
</comment>
<evidence type="ECO:0000256" key="3">
    <source>
        <dbReference type="ARBA" id="ARBA00004763"/>
    </source>
</evidence>
<accession>A0A2T8HJ61</accession>
<comment type="catalytic activity">
    <reaction evidence="1">
        <text>(7,8-dihydropterin-6-yl)methyl diphosphate + 4-aminobenzoate = 7,8-dihydropteroate + diphosphate</text>
        <dbReference type="Rhea" id="RHEA:19949"/>
        <dbReference type="ChEBI" id="CHEBI:17836"/>
        <dbReference type="ChEBI" id="CHEBI:17839"/>
        <dbReference type="ChEBI" id="CHEBI:33019"/>
        <dbReference type="ChEBI" id="CHEBI:72950"/>
        <dbReference type="EC" id="2.5.1.15"/>
    </reaction>
</comment>
<keyword evidence="7 9" id="KW-0460">Magnesium</keyword>
<comment type="pathway">
    <text evidence="3 9">Cofactor biosynthesis; tetrahydrofolate biosynthesis; 7,8-dihydrofolate from 2-amino-4-hydroxy-6-hydroxymethyl-7,8-dihydropteridine diphosphate and 4-aminobenzoate: step 1/2.</text>
</comment>
<dbReference type="NCBIfam" id="TIGR01496">
    <property type="entry name" value="DHPS"/>
    <property type="match status" value="1"/>
</dbReference>
<protein>
    <recommendedName>
        <fullName evidence="4 9">Dihydropteroate synthase</fullName>
        <shortName evidence="9">DHPS</shortName>
        <ecNumber evidence="4 9">2.5.1.15</ecNumber>
    </recommendedName>
    <alternativeName>
        <fullName evidence="9">Dihydropteroate pyrophosphorylase</fullName>
    </alternativeName>
</protein>
<evidence type="ECO:0000313" key="12">
    <source>
        <dbReference type="Proteomes" id="UP000245627"/>
    </source>
</evidence>
<dbReference type="GO" id="GO:0046654">
    <property type="term" value="P:tetrahydrofolate biosynthetic process"/>
    <property type="evidence" value="ECO:0007669"/>
    <property type="project" value="UniProtKB-UniPathway"/>
</dbReference>
<dbReference type="InterPro" id="IPR006390">
    <property type="entry name" value="DHP_synth_dom"/>
</dbReference>
<dbReference type="GO" id="GO:0004156">
    <property type="term" value="F:dihydropteroate synthase activity"/>
    <property type="evidence" value="ECO:0007669"/>
    <property type="project" value="UniProtKB-EC"/>
</dbReference>
<comment type="caution">
    <text evidence="11">The sequence shown here is derived from an EMBL/GenBank/DDBJ whole genome shotgun (WGS) entry which is preliminary data.</text>
</comment>
<dbReference type="PROSITE" id="PS50972">
    <property type="entry name" value="PTERIN_BINDING"/>
    <property type="match status" value="1"/>
</dbReference>
<dbReference type="UniPathway" id="UPA00077">
    <property type="reaction ID" value="UER00156"/>
</dbReference>
<keyword evidence="8 9" id="KW-0289">Folate biosynthesis</keyword>
<sequence length="280" mass="30432">MKHFSTHSAPSIRLGGKLMSFELPKIMGILNLTADSFYDGGQNTTIDAALRHAEKLLKDGADILDIGGQSTRPGAALSLEEEELERVVPVVSAICQAFPQAIMSVDTYRARVAEEAIGAGAHIINDVSGGQLDEHMFATVAKLQVPYILMHMRGTPDTMQQHTDYKDIVNDVAVELGHAIASLRALGVRDIILDPGFGFAKTSAQNYELLLRVAELHYHGLPILGGISRKSMIYRKLGLSPAEALTGTIALNTLLLERGVQLLRVHDVQEAKQLVDLLYS</sequence>
<organism evidence="11 12">
    <name type="scientific">Sphingobacterium corticibacter</name>
    <dbReference type="NCBI Taxonomy" id="2171749"/>
    <lineage>
        <taxon>Bacteria</taxon>
        <taxon>Pseudomonadati</taxon>
        <taxon>Bacteroidota</taxon>
        <taxon>Sphingobacteriia</taxon>
        <taxon>Sphingobacteriales</taxon>
        <taxon>Sphingobacteriaceae</taxon>
        <taxon>Sphingobacterium</taxon>
    </lineage>
</organism>
<evidence type="ECO:0000256" key="5">
    <source>
        <dbReference type="ARBA" id="ARBA00022679"/>
    </source>
</evidence>
<keyword evidence="6 9" id="KW-0479">Metal-binding</keyword>
<reference evidence="11 12" key="1">
    <citation type="submission" date="2018-04" db="EMBL/GenBank/DDBJ databases">
        <title>Sphingobacterium cortibacter sp. nov.</title>
        <authorList>
            <person name="Li Y."/>
        </authorList>
    </citation>
    <scope>NUCLEOTIDE SEQUENCE [LARGE SCALE GENOMIC DNA]</scope>
    <source>
        <strain evidence="11 12">2c-3</strain>
    </source>
</reference>